<sequence>MRHPWVTQNLKLLDDSPDPAGLLCDLSSPLRTGGNDDQRYPVELFRKLRIDNNELTEQRAGWKNAAARLLEIKACPAALEDVQGLHVDVFVHESGEFAESLVPGDDLPALFADVLSAMPNLSMLYWNIPVKATKNFEKSFVQSKLVLPSVRHLTLGPYSDFLVVMSPNLDSLNAGTPLSWNRYMPPPGPIHFLLQSAAESGIQNLSIYNRNSGGSNAWGPELVQQVMASCPNLTSFTMSGFLQSTGGYHYGAPQGGTQKGSQLKAILAVLSRFPRLEHLGLPSAEHLDLDFDGGPFCGNAFEGAQGRAFGRVLLEESLIAMEFAANMTMAALPQLKSLSIGLQQPNLMKNETGETYISWPWTGRIEEYVHEIYPEVEDGDNEQSNNRPVYWTEEDWEDF</sequence>
<feature type="region of interest" description="Disordered" evidence="1">
    <location>
        <begin position="378"/>
        <end position="399"/>
    </location>
</feature>
<dbReference type="Proteomes" id="UP001174694">
    <property type="component" value="Unassembled WGS sequence"/>
</dbReference>
<organism evidence="2 3">
    <name type="scientific">Pleurostoma richardsiae</name>
    <dbReference type="NCBI Taxonomy" id="41990"/>
    <lineage>
        <taxon>Eukaryota</taxon>
        <taxon>Fungi</taxon>
        <taxon>Dikarya</taxon>
        <taxon>Ascomycota</taxon>
        <taxon>Pezizomycotina</taxon>
        <taxon>Sordariomycetes</taxon>
        <taxon>Sordariomycetidae</taxon>
        <taxon>Calosphaeriales</taxon>
        <taxon>Pleurostomataceae</taxon>
        <taxon>Pleurostoma</taxon>
    </lineage>
</organism>
<name>A0AA38RZ27_9PEZI</name>
<reference evidence="2" key="1">
    <citation type="submission" date="2022-07" db="EMBL/GenBank/DDBJ databases">
        <title>Fungi with potential for degradation of polypropylene.</title>
        <authorList>
            <person name="Gostincar C."/>
        </authorList>
    </citation>
    <scope>NUCLEOTIDE SEQUENCE</scope>
    <source>
        <strain evidence="2">EXF-13308</strain>
    </source>
</reference>
<evidence type="ECO:0000313" key="3">
    <source>
        <dbReference type="Proteomes" id="UP001174694"/>
    </source>
</evidence>
<evidence type="ECO:0000256" key="1">
    <source>
        <dbReference type="SAM" id="MobiDB-lite"/>
    </source>
</evidence>
<protein>
    <submittedName>
        <fullName evidence="2">Uncharacterized protein</fullName>
    </submittedName>
</protein>
<comment type="caution">
    <text evidence="2">The sequence shown here is derived from an EMBL/GenBank/DDBJ whole genome shotgun (WGS) entry which is preliminary data.</text>
</comment>
<dbReference type="AlphaFoldDB" id="A0AA38RZ27"/>
<keyword evidence="3" id="KW-1185">Reference proteome</keyword>
<evidence type="ECO:0000313" key="2">
    <source>
        <dbReference type="EMBL" id="KAJ9150697.1"/>
    </source>
</evidence>
<accession>A0AA38RZ27</accession>
<proteinExistence type="predicted"/>
<dbReference type="EMBL" id="JANBVO010000007">
    <property type="protein sequence ID" value="KAJ9150697.1"/>
    <property type="molecule type" value="Genomic_DNA"/>
</dbReference>
<gene>
    <name evidence="2" type="ORF">NKR23_g3382</name>
</gene>